<reference evidence="3" key="1">
    <citation type="submission" date="2020-12" db="EMBL/GenBank/DDBJ databases">
        <title>Metabolic potential, ecology and presence of endohyphal bacteria is reflected in genomic diversity of Mucoromycotina.</title>
        <authorList>
            <person name="Muszewska A."/>
            <person name="Okrasinska A."/>
            <person name="Steczkiewicz K."/>
            <person name="Drgas O."/>
            <person name="Orlowska M."/>
            <person name="Perlinska-Lenart U."/>
            <person name="Aleksandrzak-Piekarczyk T."/>
            <person name="Szatraj K."/>
            <person name="Zielenkiewicz U."/>
            <person name="Pilsyk S."/>
            <person name="Malc E."/>
            <person name="Mieczkowski P."/>
            <person name="Kruszewska J.S."/>
            <person name="Biernat P."/>
            <person name="Pawlowska J."/>
        </authorList>
    </citation>
    <scope>NUCLEOTIDE SEQUENCE</scope>
    <source>
        <strain evidence="3">WA0000067209</strain>
    </source>
</reference>
<sequence length="327" mass="34603">MKLAISLILLFTVAANGAEVSSSMASLIQHAMSDVSSPSAMLVIEKDNNANATAVQTPGEVQLAKPSAIIKIGQHVLTIPAGGATRTIDLNLCQATPEQLNSIIKLDAPSGCLTAGATMVAKLGTNTVTRTVSEAGQTLSLDADCPICNNNNAVVSIGTRLLTIPANSETVGLNTLYTNCAPVTVTETLTSIIFQPVPTLSFSNDVTEVEDLIHLLSAHGALAASFSAGTYANFPASPVPSFLNPIYDNESNTTKARVKHKPQEWKIEQQQHREGTRRIVMPQTPDHPEYGVISVLTFSDPTKSPNPHHTDPDVVIAGGQQTDQSLY</sequence>
<dbReference type="Proteomes" id="UP000654370">
    <property type="component" value="Unassembled WGS sequence"/>
</dbReference>
<name>A0A8H7PP36_MORIS</name>
<keyword evidence="4" id="KW-1185">Reference proteome</keyword>
<evidence type="ECO:0000256" key="1">
    <source>
        <dbReference type="SAM" id="MobiDB-lite"/>
    </source>
</evidence>
<gene>
    <name evidence="3" type="ORF">INT43_003056</name>
</gene>
<feature type="signal peptide" evidence="2">
    <location>
        <begin position="1"/>
        <end position="17"/>
    </location>
</feature>
<evidence type="ECO:0000313" key="4">
    <source>
        <dbReference type="Proteomes" id="UP000654370"/>
    </source>
</evidence>
<dbReference type="EMBL" id="JAEPQZ010000008">
    <property type="protein sequence ID" value="KAG2177809.1"/>
    <property type="molecule type" value="Genomic_DNA"/>
</dbReference>
<dbReference type="OrthoDB" id="2396697at2759"/>
<keyword evidence="2" id="KW-0732">Signal</keyword>
<proteinExistence type="predicted"/>
<evidence type="ECO:0000313" key="3">
    <source>
        <dbReference type="EMBL" id="KAG2177809.1"/>
    </source>
</evidence>
<feature type="compositionally biased region" description="Polar residues" evidence="1">
    <location>
        <begin position="296"/>
        <end position="307"/>
    </location>
</feature>
<feature type="compositionally biased region" description="Basic and acidic residues" evidence="1">
    <location>
        <begin position="261"/>
        <end position="277"/>
    </location>
</feature>
<accession>A0A8H7PP36</accession>
<protein>
    <submittedName>
        <fullName evidence="3">Uncharacterized protein</fullName>
    </submittedName>
</protein>
<dbReference type="AlphaFoldDB" id="A0A8H7PP36"/>
<evidence type="ECO:0000256" key="2">
    <source>
        <dbReference type="SAM" id="SignalP"/>
    </source>
</evidence>
<feature type="region of interest" description="Disordered" evidence="1">
    <location>
        <begin position="257"/>
        <end position="327"/>
    </location>
</feature>
<comment type="caution">
    <text evidence="3">The sequence shown here is derived from an EMBL/GenBank/DDBJ whole genome shotgun (WGS) entry which is preliminary data.</text>
</comment>
<organism evidence="3 4">
    <name type="scientific">Mortierella isabellina</name>
    <name type="common">Filamentous fungus</name>
    <name type="synonym">Umbelopsis isabellina</name>
    <dbReference type="NCBI Taxonomy" id="91625"/>
    <lineage>
        <taxon>Eukaryota</taxon>
        <taxon>Fungi</taxon>
        <taxon>Fungi incertae sedis</taxon>
        <taxon>Mucoromycota</taxon>
        <taxon>Mucoromycotina</taxon>
        <taxon>Umbelopsidomycetes</taxon>
        <taxon>Umbelopsidales</taxon>
        <taxon>Umbelopsidaceae</taxon>
        <taxon>Umbelopsis</taxon>
    </lineage>
</organism>
<feature type="chain" id="PRO_5034385762" evidence="2">
    <location>
        <begin position="18"/>
        <end position="327"/>
    </location>
</feature>